<keyword evidence="4" id="KW-1185">Reference proteome</keyword>
<dbReference type="Pfam" id="PF13472">
    <property type="entry name" value="Lipase_GDSL_2"/>
    <property type="match status" value="1"/>
</dbReference>
<dbReference type="InterPro" id="IPR036514">
    <property type="entry name" value="SGNH_hydro_sf"/>
</dbReference>
<accession>A0ABY4Y5W6</accession>
<dbReference type="PANTHER" id="PTHR30383">
    <property type="entry name" value="THIOESTERASE 1/PROTEASE 1/LYSOPHOSPHOLIPASE L1"/>
    <property type="match status" value="1"/>
</dbReference>
<reference evidence="3" key="1">
    <citation type="submission" date="2021-03" db="EMBL/GenBank/DDBJ databases">
        <title>Legionella lytica PCM 2298.</title>
        <authorList>
            <person name="Koper P."/>
        </authorList>
    </citation>
    <scope>NUCLEOTIDE SEQUENCE</scope>
    <source>
        <strain evidence="3">PCM 2298</strain>
    </source>
</reference>
<dbReference type="CDD" id="cd01822">
    <property type="entry name" value="Lysophospholipase_L1_like"/>
    <property type="match status" value="1"/>
</dbReference>
<feature type="signal peptide" evidence="1">
    <location>
        <begin position="1"/>
        <end position="18"/>
    </location>
</feature>
<keyword evidence="1" id="KW-0732">Signal</keyword>
<gene>
    <name evidence="3" type="ORF">J2N86_08480</name>
</gene>
<organism evidence="3 4">
    <name type="scientific">Legionella lytica</name>
    <dbReference type="NCBI Taxonomy" id="96232"/>
    <lineage>
        <taxon>Bacteria</taxon>
        <taxon>Pseudomonadati</taxon>
        <taxon>Pseudomonadota</taxon>
        <taxon>Gammaproteobacteria</taxon>
        <taxon>Legionellales</taxon>
        <taxon>Legionellaceae</taxon>
        <taxon>Legionella</taxon>
    </lineage>
</organism>
<evidence type="ECO:0000313" key="3">
    <source>
        <dbReference type="EMBL" id="USQ12743.1"/>
    </source>
</evidence>
<feature type="domain" description="SGNH hydrolase-type esterase" evidence="2">
    <location>
        <begin position="25"/>
        <end position="183"/>
    </location>
</feature>
<name>A0ABY4Y5W6_9GAMM</name>
<sequence length="202" mass="22455">MRSIIFYLLILCSSLATATNNILIIGDSLSASYGVEENKSWSALIKENLHKKYPDYYLINASISGETSNGGLSRLPELLAKYQPRILIIELGANDGLQGLPIQVIENNLSQMIRLGKKSGSQILLVGIRIPENLGPTYTQRFTAIYPKLAEQEKVLLLPNLLEGIDENPELFQEDALHPNQQAQSSISANIWNKLSILLRTH</sequence>
<dbReference type="InterPro" id="IPR051532">
    <property type="entry name" value="Ester_Hydrolysis_Enzymes"/>
</dbReference>
<dbReference type="EMBL" id="CP071527">
    <property type="protein sequence ID" value="USQ12743.1"/>
    <property type="molecule type" value="Genomic_DNA"/>
</dbReference>
<dbReference type="Gene3D" id="3.40.50.1110">
    <property type="entry name" value="SGNH hydrolase"/>
    <property type="match status" value="1"/>
</dbReference>
<dbReference type="Proteomes" id="UP001057474">
    <property type="component" value="Chromosome"/>
</dbReference>
<dbReference type="SUPFAM" id="SSF52266">
    <property type="entry name" value="SGNH hydrolase"/>
    <property type="match status" value="1"/>
</dbReference>
<dbReference type="InterPro" id="IPR013830">
    <property type="entry name" value="SGNH_hydro"/>
</dbReference>
<dbReference type="RefSeq" id="WP_252578957.1">
    <property type="nucleotide sequence ID" value="NZ_CP071527.1"/>
</dbReference>
<evidence type="ECO:0000313" key="4">
    <source>
        <dbReference type="Proteomes" id="UP001057474"/>
    </source>
</evidence>
<feature type="chain" id="PRO_5047548014" evidence="1">
    <location>
        <begin position="19"/>
        <end position="202"/>
    </location>
</feature>
<evidence type="ECO:0000256" key="1">
    <source>
        <dbReference type="SAM" id="SignalP"/>
    </source>
</evidence>
<evidence type="ECO:0000259" key="2">
    <source>
        <dbReference type="Pfam" id="PF13472"/>
    </source>
</evidence>
<dbReference type="PANTHER" id="PTHR30383:SF24">
    <property type="entry name" value="THIOESTERASE 1_PROTEASE 1_LYSOPHOSPHOLIPASE L1"/>
    <property type="match status" value="1"/>
</dbReference>
<protein>
    <submittedName>
        <fullName evidence="3">Arylesterase</fullName>
    </submittedName>
</protein>
<proteinExistence type="predicted"/>